<dbReference type="EMBL" id="CABVQG010000027">
    <property type="protein sequence ID" value="VWD14212.1"/>
    <property type="molecule type" value="Genomic_DNA"/>
</dbReference>
<name>A0A6J5IPE9_9BURK</name>
<protein>
    <recommendedName>
        <fullName evidence="1">ThuA-like domain-containing protein</fullName>
    </recommendedName>
</protein>
<evidence type="ECO:0000313" key="2">
    <source>
        <dbReference type="EMBL" id="CAB3960619.1"/>
    </source>
</evidence>
<organism evidence="2 5">
    <name type="scientific">Burkholderia aenigmatica</name>
    <dbReference type="NCBI Taxonomy" id="2015348"/>
    <lineage>
        <taxon>Bacteria</taxon>
        <taxon>Pseudomonadati</taxon>
        <taxon>Pseudomonadota</taxon>
        <taxon>Betaproteobacteria</taxon>
        <taxon>Burkholderiales</taxon>
        <taxon>Burkholderiaceae</taxon>
        <taxon>Burkholderia</taxon>
        <taxon>Burkholderia cepacia complex</taxon>
    </lineage>
</organism>
<accession>A0A6J5IPE9</accession>
<sequence>MLNKKLSVIVWNEFEHERENAGVRAIYPDGLHQVIAMALAETPALGHGALPLEIGTATLDQPEHGLSEARLAACDVLIWWGHKAHAKVSDEIVERVQRRVLEGMGLIVLHSGHFSKIFRRLLGTNCSLKWREAAEKERLWVVEPSHPIAAGLGEYFELPHEEMYGERFDIPQPDSTVFISWFEGGEVFRSGCCWERGHGRIFYFRPGHEAYPTYHDRNVQRVIANAVQWAAPRVTLADRCPNSPPLETLSEKSKQFAHVGIQQSAGDLA</sequence>
<evidence type="ECO:0000313" key="5">
    <source>
        <dbReference type="Proteomes" id="UP000494301"/>
    </source>
</evidence>
<dbReference type="InterPro" id="IPR029062">
    <property type="entry name" value="Class_I_gatase-like"/>
</dbReference>
<dbReference type="EMBL" id="CABWIL020000001">
    <property type="protein sequence ID" value="CAB3960619.1"/>
    <property type="molecule type" value="Genomic_DNA"/>
</dbReference>
<dbReference type="InterPro" id="IPR009381">
    <property type="entry name" value="Trehalose_catabolism_ThuA_prok"/>
</dbReference>
<evidence type="ECO:0000313" key="3">
    <source>
        <dbReference type="EMBL" id="VWD14212.1"/>
    </source>
</evidence>
<dbReference type="Pfam" id="PF06283">
    <property type="entry name" value="ThuA"/>
    <property type="match status" value="1"/>
</dbReference>
<dbReference type="AlphaFoldDB" id="A0A6J5IPE9"/>
<dbReference type="RefSeq" id="WP_174960689.1">
    <property type="nucleotide sequence ID" value="NZ_CABVQG010000027.1"/>
</dbReference>
<dbReference type="PIRSF" id="PIRSF030013">
    <property type="entry name" value="ThuA"/>
    <property type="match status" value="1"/>
</dbReference>
<evidence type="ECO:0000259" key="1">
    <source>
        <dbReference type="Pfam" id="PF06283"/>
    </source>
</evidence>
<dbReference type="Gene3D" id="3.40.50.880">
    <property type="match status" value="1"/>
</dbReference>
<dbReference type="Proteomes" id="UP000494120">
    <property type="component" value="Unassembled WGS sequence"/>
</dbReference>
<dbReference type="SUPFAM" id="SSF52317">
    <property type="entry name" value="Class I glutamine amidotransferase-like"/>
    <property type="match status" value="1"/>
</dbReference>
<feature type="domain" description="ThuA-like" evidence="1">
    <location>
        <begin position="8"/>
        <end position="230"/>
    </location>
</feature>
<keyword evidence="4" id="KW-1185">Reference proteome</keyword>
<dbReference type="InterPro" id="IPR029010">
    <property type="entry name" value="ThuA-like"/>
</dbReference>
<proteinExistence type="predicted"/>
<dbReference type="Proteomes" id="UP000494301">
    <property type="component" value="Unassembled WGS sequence"/>
</dbReference>
<gene>
    <name evidence="3" type="ORF">BLA17378_06120</name>
    <name evidence="2" type="ORF">BLA3211_00357</name>
</gene>
<evidence type="ECO:0000313" key="4">
    <source>
        <dbReference type="Proteomes" id="UP000494120"/>
    </source>
</evidence>
<reference evidence="2 5" key="1">
    <citation type="submission" date="2020-04" db="EMBL/GenBank/DDBJ databases">
        <authorList>
            <person name="Depoorter E."/>
        </authorList>
    </citation>
    <scope>NUCLEOTIDE SEQUENCE [LARGE SCALE GENOMIC DNA]</scope>
    <source>
        <strain evidence="2 5">BCC0217</strain>
        <strain evidence="3 4">R-17378</strain>
    </source>
</reference>